<name>A0A8S0XJ97_9GAMM</name>
<keyword evidence="3" id="KW-1185">Reference proteome</keyword>
<gene>
    <name evidence="2" type="ORF">METHB2_910004</name>
</gene>
<accession>A0A8S0XJ97</accession>
<comment type="caution">
    <text evidence="2">The sequence shown here is derived from an EMBL/GenBank/DDBJ whole genome shotgun (WGS) entry which is preliminary data.</text>
</comment>
<reference evidence="2 3" key="1">
    <citation type="submission" date="2020-02" db="EMBL/GenBank/DDBJ databases">
        <authorList>
            <person name="Hogendoorn C."/>
        </authorList>
    </citation>
    <scope>NUCLEOTIDE SEQUENCE [LARGE SCALE GENOMIC DNA]</scope>
    <source>
        <strain evidence="2">METHB21</strain>
    </source>
</reference>
<evidence type="ECO:0000313" key="2">
    <source>
        <dbReference type="EMBL" id="CAA9893003.1"/>
    </source>
</evidence>
<dbReference type="EMBL" id="CADCXN010000126">
    <property type="protein sequence ID" value="CAA9893003.1"/>
    <property type="molecule type" value="Genomic_DNA"/>
</dbReference>
<feature type="transmembrane region" description="Helical" evidence="1">
    <location>
        <begin position="53"/>
        <end position="73"/>
    </location>
</feature>
<dbReference type="AlphaFoldDB" id="A0A8S0XJ97"/>
<feature type="transmembrane region" description="Helical" evidence="1">
    <location>
        <begin position="112"/>
        <end position="128"/>
    </location>
</feature>
<keyword evidence="1" id="KW-0812">Transmembrane</keyword>
<feature type="transmembrane region" description="Helical" evidence="1">
    <location>
        <begin position="80"/>
        <end position="100"/>
    </location>
</feature>
<sequence length="145" mass="16082">MTMATFPSPKLLVEINFYISVIVLVLGSILPVSGAYPFFEFNEELYGPVANNLRIMMVYLAIAECILVGYCFLSKRFRIFIVAGAFLISMTGYLAFYGAVNNMPIDSNLHVFFLYTGISPILLGVISARQKNGPGRPHESSDLIK</sequence>
<dbReference type="RefSeq" id="WP_174627702.1">
    <property type="nucleotide sequence ID" value="NZ_CADCXN010000126.1"/>
</dbReference>
<evidence type="ECO:0000313" key="3">
    <source>
        <dbReference type="Proteomes" id="UP000494216"/>
    </source>
</evidence>
<dbReference type="Proteomes" id="UP000494216">
    <property type="component" value="Unassembled WGS sequence"/>
</dbReference>
<protein>
    <submittedName>
        <fullName evidence="2">Uncharacterized protein</fullName>
    </submittedName>
</protein>
<organism evidence="2 3">
    <name type="scientific">Candidatus Methylobacter favarea</name>
    <dbReference type="NCBI Taxonomy" id="2707345"/>
    <lineage>
        <taxon>Bacteria</taxon>
        <taxon>Pseudomonadati</taxon>
        <taxon>Pseudomonadota</taxon>
        <taxon>Gammaproteobacteria</taxon>
        <taxon>Methylococcales</taxon>
        <taxon>Methylococcaceae</taxon>
        <taxon>Methylobacter</taxon>
    </lineage>
</organism>
<keyword evidence="1" id="KW-0472">Membrane</keyword>
<feature type="transmembrane region" description="Helical" evidence="1">
    <location>
        <begin position="12"/>
        <end position="33"/>
    </location>
</feature>
<keyword evidence="1" id="KW-1133">Transmembrane helix</keyword>
<proteinExistence type="predicted"/>
<evidence type="ECO:0000256" key="1">
    <source>
        <dbReference type="SAM" id="Phobius"/>
    </source>
</evidence>